<evidence type="ECO:0000313" key="11">
    <source>
        <dbReference type="Proteomes" id="UP001302812"/>
    </source>
</evidence>
<dbReference type="Pfam" id="PF00072">
    <property type="entry name" value="Response_reg"/>
    <property type="match status" value="1"/>
</dbReference>
<evidence type="ECO:0000256" key="2">
    <source>
        <dbReference type="ARBA" id="ARBA00012438"/>
    </source>
</evidence>
<dbReference type="PANTHER" id="PTHR43047">
    <property type="entry name" value="TWO-COMPONENT HISTIDINE PROTEIN KINASE"/>
    <property type="match status" value="1"/>
</dbReference>
<dbReference type="GO" id="GO:0000155">
    <property type="term" value="F:phosphorelay sensor kinase activity"/>
    <property type="evidence" value="ECO:0007669"/>
    <property type="project" value="InterPro"/>
</dbReference>
<gene>
    <name evidence="10" type="ORF">N656DRAFT_719280</name>
</gene>
<comment type="caution">
    <text evidence="10">The sequence shown here is derived from an EMBL/GenBank/DDBJ whole genome shotgun (WGS) entry which is preliminary data.</text>
</comment>
<dbReference type="InterPro" id="IPR036097">
    <property type="entry name" value="HisK_dim/P_sf"/>
</dbReference>
<feature type="region of interest" description="Disordered" evidence="7">
    <location>
        <begin position="246"/>
        <end position="370"/>
    </location>
</feature>
<dbReference type="Pfam" id="PF02518">
    <property type="entry name" value="HATPase_c"/>
    <property type="match status" value="1"/>
</dbReference>
<dbReference type="PROSITE" id="PS50110">
    <property type="entry name" value="RESPONSE_REGULATORY"/>
    <property type="match status" value="1"/>
</dbReference>
<evidence type="ECO:0000259" key="8">
    <source>
        <dbReference type="PROSITE" id="PS50109"/>
    </source>
</evidence>
<dbReference type="InterPro" id="IPR011006">
    <property type="entry name" value="CheY-like_superfamily"/>
</dbReference>
<keyword evidence="3 6" id="KW-0597">Phosphoprotein</keyword>
<dbReference type="InterPro" id="IPR001789">
    <property type="entry name" value="Sig_transdc_resp-reg_receiver"/>
</dbReference>
<keyword evidence="11" id="KW-1185">Reference proteome</keyword>
<keyword evidence="5" id="KW-0418">Kinase</keyword>
<dbReference type="SUPFAM" id="SSF52172">
    <property type="entry name" value="CheY-like"/>
    <property type="match status" value="1"/>
</dbReference>
<reference evidence="10" key="2">
    <citation type="submission" date="2023-05" db="EMBL/GenBank/DDBJ databases">
        <authorList>
            <consortium name="Lawrence Berkeley National Laboratory"/>
            <person name="Steindorff A."/>
            <person name="Hensen N."/>
            <person name="Bonometti L."/>
            <person name="Westerberg I."/>
            <person name="Brannstrom I.O."/>
            <person name="Guillou S."/>
            <person name="Cros-Aarteil S."/>
            <person name="Calhoun S."/>
            <person name="Haridas S."/>
            <person name="Kuo A."/>
            <person name="Mondo S."/>
            <person name="Pangilinan J."/>
            <person name="Riley R."/>
            <person name="Labutti K."/>
            <person name="Andreopoulos B."/>
            <person name="Lipzen A."/>
            <person name="Chen C."/>
            <person name="Yanf M."/>
            <person name="Daum C."/>
            <person name="Ng V."/>
            <person name="Clum A."/>
            <person name="Ohm R."/>
            <person name="Martin F."/>
            <person name="Silar P."/>
            <person name="Natvig D."/>
            <person name="Lalanne C."/>
            <person name="Gautier V."/>
            <person name="Ament-Velasquez S.L."/>
            <person name="Kruys A."/>
            <person name="Hutchinson M.I."/>
            <person name="Powell A.J."/>
            <person name="Barry K."/>
            <person name="Miller A.N."/>
            <person name="Grigoriev I.V."/>
            <person name="Debuchy R."/>
            <person name="Gladieux P."/>
            <person name="Thoren M.H."/>
            <person name="Johannesson H."/>
        </authorList>
    </citation>
    <scope>NUCLEOTIDE SEQUENCE</scope>
    <source>
        <strain evidence="10">CBS 508.74</strain>
    </source>
</reference>
<dbReference type="RefSeq" id="XP_064665454.1">
    <property type="nucleotide sequence ID" value="XM_064812354.1"/>
</dbReference>
<dbReference type="InterPro" id="IPR003594">
    <property type="entry name" value="HATPase_dom"/>
</dbReference>
<evidence type="ECO:0000313" key="10">
    <source>
        <dbReference type="EMBL" id="KAK4107884.1"/>
    </source>
</evidence>
<dbReference type="SMART" id="SM00448">
    <property type="entry name" value="REC"/>
    <property type="match status" value="1"/>
</dbReference>
<dbReference type="AlphaFoldDB" id="A0AAN6QFM1"/>
<dbReference type="SUPFAM" id="SSF55781">
    <property type="entry name" value="GAF domain-like"/>
    <property type="match status" value="1"/>
</dbReference>
<reference evidence="10" key="1">
    <citation type="journal article" date="2023" name="Mol. Phylogenet. Evol.">
        <title>Genome-scale phylogeny and comparative genomics of the fungal order Sordariales.</title>
        <authorList>
            <person name="Hensen N."/>
            <person name="Bonometti L."/>
            <person name="Westerberg I."/>
            <person name="Brannstrom I.O."/>
            <person name="Guillou S."/>
            <person name="Cros-Aarteil S."/>
            <person name="Calhoun S."/>
            <person name="Haridas S."/>
            <person name="Kuo A."/>
            <person name="Mondo S."/>
            <person name="Pangilinan J."/>
            <person name="Riley R."/>
            <person name="LaButti K."/>
            <person name="Andreopoulos B."/>
            <person name="Lipzen A."/>
            <person name="Chen C."/>
            <person name="Yan M."/>
            <person name="Daum C."/>
            <person name="Ng V."/>
            <person name="Clum A."/>
            <person name="Steindorff A."/>
            <person name="Ohm R.A."/>
            <person name="Martin F."/>
            <person name="Silar P."/>
            <person name="Natvig D.O."/>
            <person name="Lalanne C."/>
            <person name="Gautier V."/>
            <person name="Ament-Velasquez S.L."/>
            <person name="Kruys A."/>
            <person name="Hutchinson M.I."/>
            <person name="Powell A.J."/>
            <person name="Barry K."/>
            <person name="Miller A.N."/>
            <person name="Grigoriev I.V."/>
            <person name="Debuchy R."/>
            <person name="Gladieux P."/>
            <person name="Hiltunen Thoren M."/>
            <person name="Johannesson H."/>
        </authorList>
    </citation>
    <scope>NUCLEOTIDE SEQUENCE</scope>
    <source>
        <strain evidence="10">CBS 508.74</strain>
    </source>
</reference>
<proteinExistence type="predicted"/>
<keyword evidence="4" id="KW-0808">Transferase</keyword>
<sequence>MSVTVDDTEVFASTKPCVEDESSERARQREIAAYLSAASFPLELPVCFQEKPILNKDPILNALTQLGAHRLHVDRAFISLIDRKYQYVCTEMTRSHSLVDMESDQGDTVAIGVCKIRNCDGVCPATIKAFMDETGEWVRTGPDVVANRTRYIINNFKTHPDYKDRPYVTAYPFFTSYLEVPLISPLGYVLGSYCVVDSKPNNFDNDEIVKVMNEIASAIMSHLENMRSNQSRGRSEQLVQALSSFIRPEPPVQVPNPPSAGTPGDSMEGSGDPISSTAGRGRELRGSIASSKLDRNDDSSDALSSHGSKGRHLPSARSRSSDPYSSDALSSHNSKGRHLPSARSRSLDPPQGCSETPPTTPSDEPAENPTEQQFISTNIQADANPASPRPAGTFSDSSEPRGFISSANIRATFFRAAATIRRSMDLDGLMFLDAMPSSYMRSDNSSPHPGGTSDEVDGPFCAAIVKAASAPGGETIVQSTQVRLPEASLQRFIQAYPQGHVFTADELGPIPESYGVGKPFQSKPAADLESLDLRNDVTALFRVLPAAKYVIFLPFFHFQRSCWYTCAIGWIEDPARAVGIADIGLVSAFGNSVMAEISRLEAVAASRAKSDFVSSLSHELRSPLHGIMASSELIREAISDRSILSLLDLLDSCSQTALDTFENLLDHAIVAHAGHGSAFNSSHMRQVDLGSMVEDVVEAVRAGHLSGNVFHSQTSSGRKRGAYLTGPTDAAHDLPDRPLLITVQVAKYPWRLTVNVGAWKRIVMNLFGNALKYTNTGRIDVGLNVVKRTDRMGHPQPYISFTVGDTGSGMSADYLKYHLFTPFLQEDSHAPGVGLGLSIVRKLVSDLGGVVNVKSSLGIGTLVEVLVPLGEAVSDSLPADEQQSLHDQFSGLDGRTVCLVGPDAFAALADTDFEITKEVRSWSEIVENALRAIAGSGMEVILGTKDCPAPKADLYVLDSSLFGSTVEERRDIILQKCRERASPLVLLCSGSKTSSCVGHGIKSHDIHLHHPIGPRKLASVFRSALEAKPVGGMVQTRTDEKRYPDDSAKDQSSSPPRTITPKGPALLAPQPPPPESSSKNMKSVTEIPASTGAQSEVPSTKSRHLLLVDDNLINISLLTRLVRKLNHTFETASNGLEAVQRYKSSLEGQSKRFDIIFMDISMPVMNGFEATREIRQLETKAGLSRCRVIALTGLSSEVNRSEANASGVDAFYTKPVRMDTIKRILDEDRPEASPG</sequence>
<dbReference type="InterPro" id="IPR036890">
    <property type="entry name" value="HATPase_C_sf"/>
</dbReference>
<evidence type="ECO:0000256" key="6">
    <source>
        <dbReference type="PROSITE-ProRule" id="PRU00169"/>
    </source>
</evidence>
<dbReference type="Gene3D" id="3.30.565.10">
    <property type="entry name" value="Histidine kinase-like ATPase, C-terminal domain"/>
    <property type="match status" value="1"/>
</dbReference>
<dbReference type="SMART" id="SM00388">
    <property type="entry name" value="HisKA"/>
    <property type="match status" value="1"/>
</dbReference>
<feature type="domain" description="Histidine kinase" evidence="8">
    <location>
        <begin position="615"/>
        <end position="871"/>
    </location>
</feature>
<evidence type="ECO:0000256" key="3">
    <source>
        <dbReference type="ARBA" id="ARBA00022553"/>
    </source>
</evidence>
<comment type="catalytic activity">
    <reaction evidence="1">
        <text>ATP + protein L-histidine = ADP + protein N-phospho-L-histidine.</text>
        <dbReference type="EC" id="2.7.13.3"/>
    </reaction>
</comment>
<dbReference type="CDD" id="cd00082">
    <property type="entry name" value="HisKA"/>
    <property type="match status" value="1"/>
</dbReference>
<dbReference type="PANTHER" id="PTHR43047:SF72">
    <property type="entry name" value="OSMOSENSING HISTIDINE PROTEIN KINASE SLN1"/>
    <property type="match status" value="1"/>
</dbReference>
<feature type="region of interest" description="Disordered" evidence="7">
    <location>
        <begin position="382"/>
        <end position="402"/>
    </location>
</feature>
<feature type="compositionally biased region" description="Pro residues" evidence="7">
    <location>
        <begin position="248"/>
        <end position="260"/>
    </location>
</feature>
<dbReference type="GeneID" id="89936479"/>
<dbReference type="EC" id="2.7.13.3" evidence="2"/>
<dbReference type="GO" id="GO:0009927">
    <property type="term" value="F:histidine phosphotransfer kinase activity"/>
    <property type="evidence" value="ECO:0007669"/>
    <property type="project" value="TreeGrafter"/>
</dbReference>
<feature type="compositionally biased region" description="Basic and acidic residues" evidence="7">
    <location>
        <begin position="1037"/>
        <end position="1049"/>
    </location>
</feature>
<evidence type="ECO:0000259" key="9">
    <source>
        <dbReference type="PROSITE" id="PS50110"/>
    </source>
</evidence>
<dbReference type="InterPro" id="IPR005467">
    <property type="entry name" value="His_kinase_dom"/>
</dbReference>
<evidence type="ECO:0000256" key="7">
    <source>
        <dbReference type="SAM" id="MobiDB-lite"/>
    </source>
</evidence>
<dbReference type="InterPro" id="IPR029016">
    <property type="entry name" value="GAF-like_dom_sf"/>
</dbReference>
<dbReference type="InterPro" id="IPR004358">
    <property type="entry name" value="Sig_transdc_His_kin-like_C"/>
</dbReference>
<feature type="compositionally biased region" description="Low complexity" evidence="7">
    <location>
        <begin position="315"/>
        <end position="331"/>
    </location>
</feature>
<accession>A0AAN6QFM1</accession>
<evidence type="ECO:0000256" key="5">
    <source>
        <dbReference type="ARBA" id="ARBA00022777"/>
    </source>
</evidence>
<dbReference type="CDD" id="cd17546">
    <property type="entry name" value="REC_hyHK_CKI1_RcsC-like"/>
    <property type="match status" value="1"/>
</dbReference>
<organism evidence="10 11">
    <name type="scientific">Canariomyces notabilis</name>
    <dbReference type="NCBI Taxonomy" id="2074819"/>
    <lineage>
        <taxon>Eukaryota</taxon>
        <taxon>Fungi</taxon>
        <taxon>Dikarya</taxon>
        <taxon>Ascomycota</taxon>
        <taxon>Pezizomycotina</taxon>
        <taxon>Sordariomycetes</taxon>
        <taxon>Sordariomycetidae</taxon>
        <taxon>Sordariales</taxon>
        <taxon>Chaetomiaceae</taxon>
        <taxon>Canariomyces</taxon>
    </lineage>
</organism>
<feature type="modified residue" description="4-aspartylphosphate" evidence="6">
    <location>
        <position position="1159"/>
    </location>
</feature>
<dbReference type="Pfam" id="PF00512">
    <property type="entry name" value="HisKA"/>
    <property type="match status" value="1"/>
</dbReference>
<dbReference type="EMBL" id="MU853368">
    <property type="protein sequence ID" value="KAK4107884.1"/>
    <property type="molecule type" value="Genomic_DNA"/>
</dbReference>
<protein>
    <recommendedName>
        <fullName evidence="2">histidine kinase</fullName>
        <ecNumber evidence="2">2.7.13.3</ecNumber>
    </recommendedName>
</protein>
<feature type="region of interest" description="Disordered" evidence="7">
    <location>
        <begin position="1031"/>
        <end position="1099"/>
    </location>
</feature>
<dbReference type="SMART" id="SM00387">
    <property type="entry name" value="HATPase_c"/>
    <property type="match status" value="1"/>
</dbReference>
<dbReference type="GO" id="GO:0005886">
    <property type="term" value="C:plasma membrane"/>
    <property type="evidence" value="ECO:0007669"/>
    <property type="project" value="TreeGrafter"/>
</dbReference>
<dbReference type="Gene3D" id="3.40.50.2300">
    <property type="match status" value="1"/>
</dbReference>
<dbReference type="SUPFAM" id="SSF47384">
    <property type="entry name" value="Homodimeric domain of signal transducing histidine kinase"/>
    <property type="match status" value="1"/>
</dbReference>
<evidence type="ECO:0000256" key="4">
    <source>
        <dbReference type="ARBA" id="ARBA00022679"/>
    </source>
</evidence>
<dbReference type="PROSITE" id="PS50109">
    <property type="entry name" value="HIS_KIN"/>
    <property type="match status" value="1"/>
</dbReference>
<dbReference type="InterPro" id="IPR003661">
    <property type="entry name" value="HisK_dim/P_dom"/>
</dbReference>
<name>A0AAN6QFM1_9PEZI</name>
<dbReference type="Proteomes" id="UP001302812">
    <property type="component" value="Unassembled WGS sequence"/>
</dbReference>
<dbReference type="PRINTS" id="PR00344">
    <property type="entry name" value="BCTRLSENSOR"/>
</dbReference>
<feature type="domain" description="Response regulatory" evidence="9">
    <location>
        <begin position="1104"/>
        <end position="1229"/>
    </location>
</feature>
<dbReference type="Gene3D" id="1.10.287.130">
    <property type="match status" value="1"/>
</dbReference>
<dbReference type="SUPFAM" id="SSF55874">
    <property type="entry name" value="ATPase domain of HSP90 chaperone/DNA topoisomerase II/histidine kinase"/>
    <property type="match status" value="1"/>
</dbReference>
<dbReference type="Gene3D" id="3.30.450.40">
    <property type="match status" value="1"/>
</dbReference>
<evidence type="ECO:0000256" key="1">
    <source>
        <dbReference type="ARBA" id="ARBA00000085"/>
    </source>
</evidence>